<keyword evidence="3" id="KW-1185">Reference proteome</keyword>
<proteinExistence type="predicted"/>
<dbReference type="Proteomes" id="UP001153069">
    <property type="component" value="Unassembled WGS sequence"/>
</dbReference>
<sequence length="170" mass="19170">MGASSSKLEGVTNDFEMVVRVAKELDRVLARDFGLSEHRQLGDKIQALKEQGGVSARTIMNMRTLVHWRNTLIHDYDCSGLQDLNTSRYKFQCLYAETQRELASVVAAKQRELVIYRTDTTTAEAPSGWALLGAAVAVGVVSYALAAADEGEEEKRKERRRRQKRSSYHY</sequence>
<organism evidence="2 3">
    <name type="scientific">Seminavis robusta</name>
    <dbReference type="NCBI Taxonomy" id="568900"/>
    <lineage>
        <taxon>Eukaryota</taxon>
        <taxon>Sar</taxon>
        <taxon>Stramenopiles</taxon>
        <taxon>Ochrophyta</taxon>
        <taxon>Bacillariophyta</taxon>
        <taxon>Bacillariophyceae</taxon>
        <taxon>Bacillariophycidae</taxon>
        <taxon>Naviculales</taxon>
        <taxon>Naviculaceae</taxon>
        <taxon>Seminavis</taxon>
    </lineage>
</organism>
<dbReference type="EMBL" id="CAICTM010001048">
    <property type="protein sequence ID" value="CAB9519828.1"/>
    <property type="molecule type" value="Genomic_DNA"/>
</dbReference>
<dbReference type="AlphaFoldDB" id="A0A9N8EFJ7"/>
<protein>
    <submittedName>
        <fullName evidence="2">Uncharacterized protein</fullName>
    </submittedName>
</protein>
<accession>A0A9N8EFJ7</accession>
<feature type="compositionally biased region" description="Basic residues" evidence="1">
    <location>
        <begin position="157"/>
        <end position="170"/>
    </location>
</feature>
<evidence type="ECO:0000256" key="1">
    <source>
        <dbReference type="SAM" id="MobiDB-lite"/>
    </source>
</evidence>
<name>A0A9N8EFJ7_9STRA</name>
<feature type="region of interest" description="Disordered" evidence="1">
    <location>
        <begin position="149"/>
        <end position="170"/>
    </location>
</feature>
<gene>
    <name evidence="2" type="ORF">SEMRO_1050_G235540.1</name>
</gene>
<reference evidence="2" key="1">
    <citation type="submission" date="2020-06" db="EMBL/GenBank/DDBJ databases">
        <authorList>
            <consortium name="Plant Systems Biology data submission"/>
        </authorList>
    </citation>
    <scope>NUCLEOTIDE SEQUENCE</scope>
    <source>
        <strain evidence="2">D6</strain>
    </source>
</reference>
<evidence type="ECO:0000313" key="3">
    <source>
        <dbReference type="Proteomes" id="UP001153069"/>
    </source>
</evidence>
<evidence type="ECO:0000313" key="2">
    <source>
        <dbReference type="EMBL" id="CAB9519828.1"/>
    </source>
</evidence>
<comment type="caution">
    <text evidence="2">The sequence shown here is derived from an EMBL/GenBank/DDBJ whole genome shotgun (WGS) entry which is preliminary data.</text>
</comment>